<dbReference type="EMBL" id="JMCC02000028">
    <property type="protein sequence ID" value="KIG17194.1"/>
    <property type="molecule type" value="Genomic_DNA"/>
</dbReference>
<dbReference type="Proteomes" id="UP000031599">
    <property type="component" value="Unassembled WGS sequence"/>
</dbReference>
<accession>A0A0C1ZI31</accession>
<name>A0A0C1ZI31_9BACT</name>
<reference evidence="2 3" key="1">
    <citation type="submission" date="2014-12" db="EMBL/GenBank/DDBJ databases">
        <title>Genome assembly of Enhygromyxa salina DSM 15201.</title>
        <authorList>
            <person name="Sharma G."/>
            <person name="Subramanian S."/>
        </authorList>
    </citation>
    <scope>NUCLEOTIDE SEQUENCE [LARGE SCALE GENOMIC DNA]</scope>
    <source>
        <strain evidence="2 3">DSM 15201</strain>
    </source>
</reference>
<comment type="caution">
    <text evidence="2">The sequence shown here is derived from an EMBL/GenBank/DDBJ whole genome shotgun (WGS) entry which is preliminary data.</text>
</comment>
<evidence type="ECO:0000313" key="3">
    <source>
        <dbReference type="Proteomes" id="UP000031599"/>
    </source>
</evidence>
<organism evidence="2 3">
    <name type="scientific">Enhygromyxa salina</name>
    <dbReference type="NCBI Taxonomy" id="215803"/>
    <lineage>
        <taxon>Bacteria</taxon>
        <taxon>Pseudomonadati</taxon>
        <taxon>Myxococcota</taxon>
        <taxon>Polyangia</taxon>
        <taxon>Nannocystales</taxon>
        <taxon>Nannocystaceae</taxon>
        <taxon>Enhygromyxa</taxon>
    </lineage>
</organism>
<proteinExistence type="predicted"/>
<protein>
    <submittedName>
        <fullName evidence="2">PDZ domain protein</fullName>
    </submittedName>
</protein>
<dbReference type="Pfam" id="PF13620">
    <property type="entry name" value="CarboxypepD_reg"/>
    <property type="match status" value="1"/>
</dbReference>
<sequence>MIAIAIIATSQTWDQGKPPVRSSTSPTEASRAADTSPFGEVNPLLACSVTAHVRNESNVALGAASVCIHDAITLNQVSCVATDQSGQGHLEWPCVDPDVMIALASKNGYAQVSGARFPASPHKNAVVELVLFPASRQVQGRVEDIFGGPLNGAWVWAACTGLKGAWEAEVAASAISDDDGRFSLNFTNRCTADKLLVKAEGYANHSQDISKADNEILIKLSPESVIRGTVLSDGQPVESASVTAITARFGESQALRSVSGPDGRFEITGVPPGQWIVEAQRRPLRGAADGVVQVGIGERAAPVTIHLVEMALVRVTLESEQETPCAGGVGSIWPVSDAGLNYGVLSKESIDQSGEILFHGVGDGKYIVRVDCRGYSPLQSAEFQVAAPEHKNVSIPMPPGDTVTGMVISAVGDPVGACSVSVGGTVERCDENGEFEVFVTDATTFPATITANGSNGESASLELSKPTRNITLQFSESVTTRGRVVSSTGIGVRSLTLEGEQVQCSTTDSNGAFTCTHTPPVSREVELTASRRDIFLGQAMVSVGARDAVIITNTADISGQVIRDSGMPVEFANVAVWEEIDGRRASVGSVTADVEGNFVIGGARAHVSHIVTAVAPDGSSGETTTVNGPVTLLMSDPIELAIDVQPCAGSLNTGRATVRAEGKIMPVLSRVFVISGSGKARIALGSVAAGTYDVTVEIPACGTKKLSHSIAGTEERATITVSF</sequence>
<dbReference type="SUPFAM" id="SSF49464">
    <property type="entry name" value="Carboxypeptidase regulatory domain-like"/>
    <property type="match status" value="3"/>
</dbReference>
<gene>
    <name evidence="2" type="ORF">DB30_03507</name>
</gene>
<evidence type="ECO:0000256" key="1">
    <source>
        <dbReference type="SAM" id="MobiDB-lite"/>
    </source>
</evidence>
<dbReference type="InterPro" id="IPR008969">
    <property type="entry name" value="CarboxyPept-like_regulatory"/>
</dbReference>
<dbReference type="AlphaFoldDB" id="A0A0C1ZI31"/>
<feature type="region of interest" description="Disordered" evidence="1">
    <location>
        <begin position="14"/>
        <end position="36"/>
    </location>
</feature>
<evidence type="ECO:0000313" key="2">
    <source>
        <dbReference type="EMBL" id="KIG17194.1"/>
    </source>
</evidence>